<feature type="non-terminal residue" evidence="2">
    <location>
        <position position="1"/>
    </location>
</feature>
<reference evidence="2" key="1">
    <citation type="submission" date="2020-02" db="EMBL/GenBank/DDBJ databases">
        <authorList>
            <person name="Meier V. D."/>
        </authorList>
    </citation>
    <scope>NUCLEOTIDE SEQUENCE</scope>
    <source>
        <strain evidence="2">AVDCRST_MAG51</strain>
    </source>
</reference>
<sequence length="142" mass="16229">GVWRRHPLRAAARLRAHPVRRRALGDRLRPQARAPELLLGRAWRCQHDAAGRVHGHRGAQHRARHGRGHHRDEDHLHAGRARQAGRQGAADAPHQHHGVHRVQHLRRTGAGLRPRHGHVQVRPAPAHRAQECQSTERHLHRL</sequence>
<gene>
    <name evidence="2" type="ORF">AVDCRST_MAG51-736</name>
</gene>
<organism evidence="2">
    <name type="scientific">uncultured Ramlibacter sp</name>
    <dbReference type="NCBI Taxonomy" id="260755"/>
    <lineage>
        <taxon>Bacteria</taxon>
        <taxon>Pseudomonadati</taxon>
        <taxon>Pseudomonadota</taxon>
        <taxon>Betaproteobacteria</taxon>
        <taxon>Burkholderiales</taxon>
        <taxon>Comamonadaceae</taxon>
        <taxon>Ramlibacter</taxon>
        <taxon>environmental samples</taxon>
    </lineage>
</organism>
<accession>A0A6J4NVQ9</accession>
<feature type="compositionally biased region" description="Basic and acidic residues" evidence="1">
    <location>
        <begin position="128"/>
        <end position="142"/>
    </location>
</feature>
<evidence type="ECO:0000256" key="1">
    <source>
        <dbReference type="SAM" id="MobiDB-lite"/>
    </source>
</evidence>
<dbReference type="EMBL" id="CADCUX010000193">
    <property type="protein sequence ID" value="CAA9398225.1"/>
    <property type="molecule type" value="Genomic_DNA"/>
</dbReference>
<feature type="non-terminal residue" evidence="2">
    <location>
        <position position="142"/>
    </location>
</feature>
<proteinExistence type="predicted"/>
<name>A0A6J4NVQ9_9BURK</name>
<protein>
    <submittedName>
        <fullName evidence="2">Thioesterase</fullName>
    </submittedName>
</protein>
<dbReference type="AlphaFoldDB" id="A0A6J4NVQ9"/>
<feature type="compositionally biased region" description="Basic residues" evidence="1">
    <location>
        <begin position="95"/>
        <end position="119"/>
    </location>
</feature>
<feature type="region of interest" description="Disordered" evidence="1">
    <location>
        <begin position="79"/>
        <end position="142"/>
    </location>
</feature>
<evidence type="ECO:0000313" key="2">
    <source>
        <dbReference type="EMBL" id="CAA9398225.1"/>
    </source>
</evidence>
<feature type="compositionally biased region" description="Low complexity" evidence="1">
    <location>
        <begin position="81"/>
        <end position="90"/>
    </location>
</feature>